<evidence type="ECO:0000313" key="2">
    <source>
        <dbReference type="EMBL" id="BBA91728.1"/>
    </source>
</evidence>
<organism evidence="2 3">
    <name type="scientific">Streptococcus ruminantium</name>
    <dbReference type="NCBI Taxonomy" id="1917441"/>
    <lineage>
        <taxon>Bacteria</taxon>
        <taxon>Bacillati</taxon>
        <taxon>Bacillota</taxon>
        <taxon>Bacilli</taxon>
        <taxon>Lactobacillales</taxon>
        <taxon>Streptococcaceae</taxon>
        <taxon>Streptococcus</taxon>
    </lineage>
</organism>
<feature type="transmembrane region" description="Helical" evidence="1">
    <location>
        <begin position="188"/>
        <end position="219"/>
    </location>
</feature>
<dbReference type="RefSeq" id="WP_120171182.1">
    <property type="nucleotide sequence ID" value="NZ_AP018400.1"/>
</dbReference>
<evidence type="ECO:0000313" key="3">
    <source>
        <dbReference type="Proteomes" id="UP000269331"/>
    </source>
</evidence>
<feature type="transmembrane region" description="Helical" evidence="1">
    <location>
        <begin position="146"/>
        <end position="176"/>
    </location>
</feature>
<dbReference type="OrthoDB" id="2243499at2"/>
<feature type="transmembrane region" description="Helical" evidence="1">
    <location>
        <begin position="336"/>
        <end position="356"/>
    </location>
</feature>
<dbReference type="AlphaFoldDB" id="A0A2Z5U215"/>
<dbReference type="KEGG" id="srq:SR187_0405"/>
<feature type="transmembrane region" description="Helical" evidence="1">
    <location>
        <begin position="311"/>
        <end position="330"/>
    </location>
</feature>
<proteinExistence type="predicted"/>
<gene>
    <name evidence="2" type="ORF">SR187_0405</name>
</gene>
<evidence type="ECO:0000256" key="1">
    <source>
        <dbReference type="SAM" id="Phobius"/>
    </source>
</evidence>
<feature type="transmembrane region" description="Helical" evidence="1">
    <location>
        <begin position="278"/>
        <end position="299"/>
    </location>
</feature>
<feature type="transmembrane region" description="Helical" evidence="1">
    <location>
        <begin position="107"/>
        <end position="126"/>
    </location>
</feature>
<accession>A0A2Z5U215</accession>
<keyword evidence="1" id="KW-0472">Membrane</keyword>
<evidence type="ECO:0008006" key="4">
    <source>
        <dbReference type="Google" id="ProtNLM"/>
    </source>
</evidence>
<protein>
    <recommendedName>
        <fullName evidence="4">Quinol oxidase</fullName>
    </recommendedName>
</protein>
<keyword evidence="1" id="KW-1133">Transmembrane helix</keyword>
<feature type="transmembrane region" description="Helical" evidence="1">
    <location>
        <begin position="83"/>
        <end position="101"/>
    </location>
</feature>
<feature type="transmembrane region" description="Helical" evidence="1">
    <location>
        <begin position="41"/>
        <end position="62"/>
    </location>
</feature>
<feature type="transmembrane region" description="Helical" evidence="1">
    <location>
        <begin position="368"/>
        <end position="389"/>
    </location>
</feature>
<name>A0A2Z5U215_9STRE</name>
<feature type="transmembrane region" description="Helical" evidence="1">
    <location>
        <begin position="231"/>
        <end position="252"/>
    </location>
</feature>
<keyword evidence="1" id="KW-0812">Transmembrane</keyword>
<dbReference type="GeneID" id="52228666"/>
<dbReference type="Proteomes" id="UP000269331">
    <property type="component" value="Chromosome"/>
</dbReference>
<dbReference type="EMBL" id="AP018400">
    <property type="protein sequence ID" value="BBA91728.1"/>
    <property type="molecule type" value="Genomic_DNA"/>
</dbReference>
<reference evidence="2 3" key="1">
    <citation type="journal article" date="2018" name="Genome Biol. Evol.">
        <title>Complete Genome Sequence of Streptococcus ruminantium sp. nov. GUT-187T (=DSM 104980T =JCM 31869T), the Type Strain of S. ruminantium, and Comparison with Genome Sequences of Streptococcus suis Strains.</title>
        <authorList>
            <person name="Tohya M."/>
            <person name="Sekizaki T."/>
            <person name="Miyoshi-Akiyama T."/>
        </authorList>
    </citation>
    <scope>NUCLEOTIDE SEQUENCE [LARGE SCALE GENOMIC DNA]</scope>
    <source>
        <strain evidence="2 3">GUT187T</strain>
    </source>
</reference>
<sequence length="499" mass="57369">MTELDVIPHESRRSRKASRKQVARLNEDFQEGLLKTKIWPAAIWSLVLSICSVANPLLTPFATNLQTQNLYAGMAMMAGQNPYGDFFGTSGVLYYLLALLGHIGRGVFVFGIFQFFALLIAGIYFYKIVAYFSQSEYLATNFSHWFYIFIMALGFGGLYAEMFALPFIFTSIWFLVRYFEHAVRDEAFILYGIDAALVFLIYPKSLILWLVAGLVLFVFNAKHRQVARGFYQILATIFGFLLILYVVGYYAFEAQILGSAIRQTFLYNLRLDFQHANLYWALAIVLGFLLLSGFFKGLIQTFLSLKKEVHGYIKILTLLTFFTQLIFIVGNVNFQWSQLVILLPYGFIMTVIHLQNRFEQERSYLRQQFFLPAFICLGIFAQPAHAYLLQGDVSADRERVASYIGEQTKEADRIYAWDTSASIYLSSRRLSSATIITAVPYLNTDENKSSLIYDFNKNEAKFVVVNKNIPILDEVQMSLKSQYEPVRTTDYFIVYQKNK</sequence>